<dbReference type="PROSITE" id="PS51176">
    <property type="entry name" value="PDH_ADH"/>
    <property type="match status" value="1"/>
</dbReference>
<keyword evidence="6" id="KW-0057">Aromatic amino acid biosynthesis</keyword>
<dbReference type="GeneID" id="37046858"/>
<dbReference type="EC" id="1.3.1.13" evidence="9"/>
<evidence type="ECO:0000313" key="12">
    <source>
        <dbReference type="Proteomes" id="UP000245768"/>
    </source>
</evidence>
<dbReference type="Pfam" id="PF03807">
    <property type="entry name" value="F420_oxidored"/>
    <property type="match status" value="1"/>
</dbReference>
<dbReference type="InterPro" id="IPR012385">
    <property type="entry name" value="Prephenate_DH_fun"/>
</dbReference>
<dbReference type="GO" id="GO:0006571">
    <property type="term" value="P:tyrosine biosynthetic process"/>
    <property type="evidence" value="ECO:0007669"/>
    <property type="project" value="UniProtKB-KW"/>
</dbReference>
<dbReference type="InterPro" id="IPR028939">
    <property type="entry name" value="P5C_Rdtase_cat_N"/>
</dbReference>
<keyword evidence="2" id="KW-0827">Tyrosine biosynthesis</keyword>
<organism evidence="11 12">
    <name type="scientific">Acaromyces ingoldii</name>
    <dbReference type="NCBI Taxonomy" id="215250"/>
    <lineage>
        <taxon>Eukaryota</taxon>
        <taxon>Fungi</taxon>
        <taxon>Dikarya</taxon>
        <taxon>Basidiomycota</taxon>
        <taxon>Ustilaginomycotina</taxon>
        <taxon>Exobasidiomycetes</taxon>
        <taxon>Exobasidiales</taxon>
        <taxon>Cryptobasidiaceae</taxon>
        <taxon>Acaromyces</taxon>
    </lineage>
</organism>
<evidence type="ECO:0000313" key="11">
    <source>
        <dbReference type="EMBL" id="PWN89819.1"/>
    </source>
</evidence>
<keyword evidence="5" id="KW-0560">Oxidoreductase</keyword>
<dbReference type="InterPro" id="IPR008927">
    <property type="entry name" value="6-PGluconate_DH-like_C_sf"/>
</dbReference>
<accession>A0A316YKT1</accession>
<dbReference type="Gene3D" id="3.40.50.720">
    <property type="entry name" value="NAD(P)-binding Rossmann-like Domain"/>
    <property type="match status" value="1"/>
</dbReference>
<dbReference type="FunFam" id="1.10.3660.10:FF:000006">
    <property type="entry name" value="Prephenate dehydrogenase [NADP(+)]"/>
    <property type="match status" value="1"/>
</dbReference>
<protein>
    <recommendedName>
        <fullName evidence="9">prephenate dehydrogenase (NADP(+))</fullName>
        <ecNumber evidence="9">1.3.1.13</ecNumber>
    </recommendedName>
</protein>
<keyword evidence="4" id="KW-0521">NADP</keyword>
<evidence type="ECO:0000256" key="3">
    <source>
        <dbReference type="ARBA" id="ARBA00022605"/>
    </source>
</evidence>
<comment type="catalytic activity">
    <reaction evidence="7">
        <text>prephenate + NADP(+) = 3-(4-hydroxyphenyl)pyruvate + CO2 + NADPH</text>
        <dbReference type="Rhea" id="RHEA:21640"/>
        <dbReference type="ChEBI" id="CHEBI:16526"/>
        <dbReference type="ChEBI" id="CHEBI:29934"/>
        <dbReference type="ChEBI" id="CHEBI:36242"/>
        <dbReference type="ChEBI" id="CHEBI:57783"/>
        <dbReference type="ChEBI" id="CHEBI:58349"/>
        <dbReference type="EC" id="1.3.1.13"/>
    </reaction>
</comment>
<dbReference type="InterPro" id="IPR046825">
    <property type="entry name" value="PDH_C"/>
</dbReference>
<dbReference type="PIRSF" id="PIRSF036510">
    <property type="entry name" value="PDH_fung"/>
    <property type="match status" value="1"/>
</dbReference>
<dbReference type="GO" id="GO:0008977">
    <property type="term" value="F:prephenate dehydrogenase (NAD+) activity"/>
    <property type="evidence" value="ECO:0007669"/>
    <property type="project" value="InterPro"/>
</dbReference>
<comment type="pathway">
    <text evidence="8">Amino-acid biosynthesis; L-tyrosine biosynthesis; (4-hydroxyphenyl)pyruvate from prephenate (NADP(+) route): step 1/1.</text>
</comment>
<feature type="domain" description="Prephenate/arogenate dehydrogenase" evidence="10">
    <location>
        <begin position="15"/>
        <end position="296"/>
    </location>
</feature>
<evidence type="ECO:0000256" key="5">
    <source>
        <dbReference type="ARBA" id="ARBA00023002"/>
    </source>
</evidence>
<dbReference type="AlphaFoldDB" id="A0A316YKT1"/>
<evidence type="ECO:0000256" key="8">
    <source>
        <dbReference type="ARBA" id="ARBA00060605"/>
    </source>
</evidence>
<comment type="similarity">
    <text evidence="1">Belongs to the prephenate/arogenate dehydrogenase family.</text>
</comment>
<evidence type="ECO:0000256" key="7">
    <source>
        <dbReference type="ARBA" id="ARBA00051295"/>
    </source>
</evidence>
<evidence type="ECO:0000256" key="6">
    <source>
        <dbReference type="ARBA" id="ARBA00023141"/>
    </source>
</evidence>
<keyword evidence="12" id="KW-1185">Reference proteome</keyword>
<dbReference type="Gene3D" id="1.10.3660.10">
    <property type="entry name" value="6-phosphogluconate dehydrogenase C-terminal like domain"/>
    <property type="match status" value="2"/>
</dbReference>
<dbReference type="FunCoup" id="A0A316YKT1">
    <property type="interactions" value="91"/>
</dbReference>
<dbReference type="InterPro" id="IPR050812">
    <property type="entry name" value="Preph/Arog_dehydrog"/>
</dbReference>
<dbReference type="Proteomes" id="UP000245768">
    <property type="component" value="Unassembled WGS sequence"/>
</dbReference>
<dbReference type="Pfam" id="PF20463">
    <property type="entry name" value="PDH_C"/>
    <property type="match status" value="1"/>
</dbReference>
<evidence type="ECO:0000256" key="9">
    <source>
        <dbReference type="ARBA" id="ARBA00066343"/>
    </source>
</evidence>
<evidence type="ECO:0000256" key="2">
    <source>
        <dbReference type="ARBA" id="ARBA00022498"/>
    </source>
</evidence>
<dbReference type="STRING" id="215250.A0A316YKT1"/>
<evidence type="ECO:0000256" key="1">
    <source>
        <dbReference type="ARBA" id="ARBA00007964"/>
    </source>
</evidence>
<dbReference type="PANTHER" id="PTHR21363:SF0">
    <property type="entry name" value="PREPHENATE DEHYDROGENASE [NADP(+)]"/>
    <property type="match status" value="1"/>
</dbReference>
<dbReference type="FunFam" id="1.10.3660.10:FF:000004">
    <property type="entry name" value="Prephenate dehydrogenase [NADP(+)]"/>
    <property type="match status" value="1"/>
</dbReference>
<reference evidence="11" key="1">
    <citation type="journal article" date="2018" name="Mol. Biol. Evol.">
        <title>Broad Genomic Sampling Reveals a Smut Pathogenic Ancestry of the Fungal Clade Ustilaginomycotina.</title>
        <authorList>
            <person name="Kijpornyongpan T."/>
            <person name="Mondo S.J."/>
            <person name="Barry K."/>
            <person name="Sandor L."/>
            <person name="Lee J."/>
            <person name="Lipzen A."/>
            <person name="Pangilinan J."/>
            <person name="LaButti K."/>
            <person name="Hainaut M."/>
            <person name="Henrissat B."/>
            <person name="Grigoriev I.V."/>
            <person name="Spatafora J.W."/>
            <person name="Aime M.C."/>
        </authorList>
    </citation>
    <scope>NUCLEOTIDE SEQUENCE [LARGE SCALE GENOMIC DNA]</scope>
    <source>
        <strain evidence="11">MCA 4198</strain>
    </source>
</reference>
<dbReference type="InterPro" id="IPR003099">
    <property type="entry name" value="Prephen_DH"/>
</dbReference>
<dbReference type="RefSeq" id="XP_025377017.1">
    <property type="nucleotide sequence ID" value="XM_025524942.1"/>
</dbReference>
<sequence>MATSTISSDEEKQMLNIGIIGMGDMGRLYASKLVAAGWKCVNVCDRPEQYEKLREELKNSGMTVLRDGHHVARRSDFIIYSVEAAYIDDVVAQYGPSTKLGAIVSGQTSVKAPEKQAFEAHLPSDVYIISCHSLHGPKVDTTDQPLVLIQYRAPDDKLRLVERVFACFRSRYVYLTYEDHDIVTANTQAVTHAAFLTMGTAWRSSKDYPWETGRYPGGIETVKINIMLRIYAAKWHVYAGLALLNPAARTQVTQYADSATDLYKLMVAGDRQELTQRMQKARREIFGWADDEEGTGGARHRTRGTAEGVEEERKPILMSDKLLDRFHFAARKHEQQSGAEVTTATTTATKPNSHLALLAIVDCWHTLGINPYAHLDLAATPIFRLWIGVCEYLFRSPGRLSAAIDAAIDDFTFRSDDLEFVVAARGWAQAVRFGNFDLYRWRFEETRAFFAPRFDEATALGAEMLKVVAVEKTV</sequence>
<evidence type="ECO:0000256" key="4">
    <source>
        <dbReference type="ARBA" id="ARBA00022857"/>
    </source>
</evidence>
<dbReference type="InterPro" id="IPR036291">
    <property type="entry name" value="NAD(P)-bd_dom_sf"/>
</dbReference>
<proteinExistence type="inferred from homology"/>
<dbReference type="SUPFAM" id="SSF51735">
    <property type="entry name" value="NAD(P)-binding Rossmann-fold domains"/>
    <property type="match status" value="1"/>
</dbReference>
<keyword evidence="3" id="KW-0028">Amino-acid biosynthesis</keyword>
<dbReference type="EMBL" id="KZ819636">
    <property type="protein sequence ID" value="PWN89819.1"/>
    <property type="molecule type" value="Genomic_DNA"/>
</dbReference>
<dbReference type="OrthoDB" id="5399569at2759"/>
<dbReference type="SUPFAM" id="SSF48179">
    <property type="entry name" value="6-phosphogluconate dehydrogenase C-terminal domain-like"/>
    <property type="match status" value="2"/>
</dbReference>
<evidence type="ECO:0000259" key="10">
    <source>
        <dbReference type="PROSITE" id="PS51176"/>
    </source>
</evidence>
<dbReference type="FunFam" id="3.40.50.720:FF:000339">
    <property type="entry name" value="Prephenate dehydrogenase [NADP(+)]"/>
    <property type="match status" value="1"/>
</dbReference>
<gene>
    <name evidence="11" type="ORF">FA10DRAFT_301123</name>
</gene>
<dbReference type="PANTHER" id="PTHR21363">
    <property type="entry name" value="PREPHENATE DEHYDROGENASE"/>
    <property type="match status" value="1"/>
</dbReference>
<dbReference type="InParanoid" id="A0A316YKT1"/>
<dbReference type="GO" id="GO:0004665">
    <property type="term" value="F:prephenate dehydrogenase (NADP+) activity"/>
    <property type="evidence" value="ECO:0007669"/>
    <property type="project" value="UniProtKB-EC"/>
</dbReference>
<name>A0A316YKT1_9BASI</name>
<dbReference type="GO" id="GO:0070403">
    <property type="term" value="F:NAD+ binding"/>
    <property type="evidence" value="ECO:0007669"/>
    <property type="project" value="TreeGrafter"/>
</dbReference>